<evidence type="ECO:0000313" key="2">
    <source>
        <dbReference type="EMBL" id="PNG24632.1"/>
    </source>
</evidence>
<name>A0A2J7TCZ2_METSI</name>
<gene>
    <name evidence="2" type="ORF">CR492_17500</name>
</gene>
<protein>
    <submittedName>
        <fullName evidence="2">Uncharacterized protein</fullName>
    </submittedName>
</protein>
<accession>A0A2J7TCZ2</accession>
<evidence type="ECO:0000313" key="3">
    <source>
        <dbReference type="Proteomes" id="UP000236286"/>
    </source>
</evidence>
<feature type="region of interest" description="Disordered" evidence="1">
    <location>
        <begin position="1"/>
        <end position="21"/>
    </location>
</feature>
<sequence length="64" mass="6761">MGKVEAIVDEPRAHATTPRTWPPGISSAGLIVRHATAFGAPFGSAVVPRPNSKKARLREPCANN</sequence>
<dbReference type="Proteomes" id="UP000236286">
    <property type="component" value="Unassembled WGS sequence"/>
</dbReference>
<dbReference type="AlphaFoldDB" id="A0A2J7TCZ2"/>
<evidence type="ECO:0000256" key="1">
    <source>
        <dbReference type="SAM" id="MobiDB-lite"/>
    </source>
</evidence>
<proteinExistence type="predicted"/>
<dbReference type="EMBL" id="PDZR01000027">
    <property type="protein sequence ID" value="PNG24632.1"/>
    <property type="molecule type" value="Genomic_DNA"/>
</dbReference>
<reference evidence="2 3" key="1">
    <citation type="submission" date="2017-10" db="EMBL/GenBank/DDBJ databases">
        <title>Genome announcement of Methylocella silvestris TVC from permafrost.</title>
        <authorList>
            <person name="Wang J."/>
            <person name="Geng K."/>
            <person name="Ul-Haque F."/>
            <person name="Crombie A.T."/>
            <person name="Street L.E."/>
            <person name="Wookey P.A."/>
            <person name="Murrell J.C."/>
            <person name="Pratscher J."/>
        </authorList>
    </citation>
    <scope>NUCLEOTIDE SEQUENCE [LARGE SCALE GENOMIC DNA]</scope>
    <source>
        <strain evidence="2 3">TVC</strain>
    </source>
</reference>
<organism evidence="2 3">
    <name type="scientific">Methylocella silvestris</name>
    <dbReference type="NCBI Taxonomy" id="199596"/>
    <lineage>
        <taxon>Bacteria</taxon>
        <taxon>Pseudomonadati</taxon>
        <taxon>Pseudomonadota</taxon>
        <taxon>Alphaproteobacteria</taxon>
        <taxon>Hyphomicrobiales</taxon>
        <taxon>Beijerinckiaceae</taxon>
        <taxon>Methylocella</taxon>
    </lineage>
</organism>
<comment type="caution">
    <text evidence="2">The sequence shown here is derived from an EMBL/GenBank/DDBJ whole genome shotgun (WGS) entry which is preliminary data.</text>
</comment>